<accession>A0A9D4Q0L1</accession>
<evidence type="ECO:0000313" key="2">
    <source>
        <dbReference type="EMBL" id="KAH7962269.1"/>
    </source>
</evidence>
<dbReference type="AlphaFoldDB" id="A0A9D4Q0L1"/>
<dbReference type="EMBL" id="JABSTV010001249">
    <property type="protein sequence ID" value="KAH7962269.1"/>
    <property type="molecule type" value="Genomic_DNA"/>
</dbReference>
<evidence type="ECO:0000256" key="1">
    <source>
        <dbReference type="SAM" id="MobiDB-lite"/>
    </source>
</evidence>
<reference evidence="2" key="2">
    <citation type="submission" date="2021-09" db="EMBL/GenBank/DDBJ databases">
        <authorList>
            <person name="Jia N."/>
            <person name="Wang J."/>
            <person name="Shi W."/>
            <person name="Du L."/>
            <person name="Sun Y."/>
            <person name="Zhan W."/>
            <person name="Jiang J."/>
            <person name="Wang Q."/>
            <person name="Zhang B."/>
            <person name="Ji P."/>
            <person name="Sakyi L.B."/>
            <person name="Cui X."/>
            <person name="Yuan T."/>
            <person name="Jiang B."/>
            <person name="Yang W."/>
            <person name="Lam T.T.-Y."/>
            <person name="Chang Q."/>
            <person name="Ding S."/>
            <person name="Wang X."/>
            <person name="Zhu J."/>
            <person name="Ruan X."/>
            <person name="Zhao L."/>
            <person name="Wei J."/>
            <person name="Que T."/>
            <person name="Du C."/>
            <person name="Cheng J."/>
            <person name="Dai P."/>
            <person name="Han X."/>
            <person name="Huang E."/>
            <person name="Gao Y."/>
            <person name="Liu J."/>
            <person name="Shao H."/>
            <person name="Ye R."/>
            <person name="Li L."/>
            <person name="Wei W."/>
            <person name="Wang X."/>
            <person name="Wang C."/>
            <person name="Huo Q."/>
            <person name="Li W."/>
            <person name="Guo W."/>
            <person name="Chen H."/>
            <person name="Chen S."/>
            <person name="Zhou L."/>
            <person name="Zhou L."/>
            <person name="Ni X."/>
            <person name="Tian J."/>
            <person name="Zhou Y."/>
            <person name="Sheng Y."/>
            <person name="Liu T."/>
            <person name="Pan Y."/>
            <person name="Xia L."/>
            <person name="Li J."/>
            <person name="Zhao F."/>
            <person name="Cao W."/>
        </authorList>
    </citation>
    <scope>NUCLEOTIDE SEQUENCE</scope>
    <source>
        <strain evidence="2">Rsan-2018</strain>
        <tissue evidence="2">Larvae</tissue>
    </source>
</reference>
<dbReference type="Proteomes" id="UP000821837">
    <property type="component" value="Chromosome 3"/>
</dbReference>
<protein>
    <submittedName>
        <fullName evidence="2">Uncharacterized protein</fullName>
    </submittedName>
</protein>
<name>A0A9D4Q0L1_RHISA</name>
<evidence type="ECO:0000313" key="3">
    <source>
        <dbReference type="Proteomes" id="UP000821837"/>
    </source>
</evidence>
<comment type="caution">
    <text evidence="2">The sequence shown here is derived from an EMBL/GenBank/DDBJ whole genome shotgun (WGS) entry which is preliminary data.</text>
</comment>
<reference evidence="2" key="1">
    <citation type="journal article" date="2020" name="Cell">
        <title>Large-Scale Comparative Analyses of Tick Genomes Elucidate Their Genetic Diversity and Vector Capacities.</title>
        <authorList>
            <consortium name="Tick Genome and Microbiome Consortium (TIGMIC)"/>
            <person name="Jia N."/>
            <person name="Wang J."/>
            <person name="Shi W."/>
            <person name="Du L."/>
            <person name="Sun Y."/>
            <person name="Zhan W."/>
            <person name="Jiang J.F."/>
            <person name="Wang Q."/>
            <person name="Zhang B."/>
            <person name="Ji P."/>
            <person name="Bell-Sakyi L."/>
            <person name="Cui X.M."/>
            <person name="Yuan T.T."/>
            <person name="Jiang B.G."/>
            <person name="Yang W.F."/>
            <person name="Lam T.T."/>
            <person name="Chang Q.C."/>
            <person name="Ding S.J."/>
            <person name="Wang X.J."/>
            <person name="Zhu J.G."/>
            <person name="Ruan X.D."/>
            <person name="Zhao L."/>
            <person name="Wei J.T."/>
            <person name="Ye R.Z."/>
            <person name="Que T.C."/>
            <person name="Du C.H."/>
            <person name="Zhou Y.H."/>
            <person name="Cheng J.X."/>
            <person name="Dai P.F."/>
            <person name="Guo W.B."/>
            <person name="Han X.H."/>
            <person name="Huang E.J."/>
            <person name="Li L.F."/>
            <person name="Wei W."/>
            <person name="Gao Y.C."/>
            <person name="Liu J.Z."/>
            <person name="Shao H.Z."/>
            <person name="Wang X."/>
            <person name="Wang C.C."/>
            <person name="Yang T.C."/>
            <person name="Huo Q.B."/>
            <person name="Li W."/>
            <person name="Chen H.Y."/>
            <person name="Chen S.E."/>
            <person name="Zhou L.G."/>
            <person name="Ni X.B."/>
            <person name="Tian J.H."/>
            <person name="Sheng Y."/>
            <person name="Liu T."/>
            <person name="Pan Y.S."/>
            <person name="Xia L.Y."/>
            <person name="Li J."/>
            <person name="Zhao F."/>
            <person name="Cao W.C."/>
        </authorList>
    </citation>
    <scope>NUCLEOTIDE SEQUENCE</scope>
    <source>
        <strain evidence="2">Rsan-2018</strain>
    </source>
</reference>
<sequence length="89" mass="9244">MVDFGPYPTVSRQATSSGSVGGCTMASGATGATGARGNNMLQVHRSAGHGWVGRALFSIMRHPASLKVKSVRCEDAGLYTRTAVFRDGA</sequence>
<keyword evidence="3" id="KW-1185">Reference proteome</keyword>
<gene>
    <name evidence="2" type="ORF">HPB52_015192</name>
</gene>
<proteinExistence type="predicted"/>
<feature type="region of interest" description="Disordered" evidence="1">
    <location>
        <begin position="1"/>
        <end position="23"/>
    </location>
</feature>
<dbReference type="VEuPathDB" id="VectorBase:RSAN_039658"/>
<organism evidence="2 3">
    <name type="scientific">Rhipicephalus sanguineus</name>
    <name type="common">Brown dog tick</name>
    <name type="synonym">Ixodes sanguineus</name>
    <dbReference type="NCBI Taxonomy" id="34632"/>
    <lineage>
        <taxon>Eukaryota</taxon>
        <taxon>Metazoa</taxon>
        <taxon>Ecdysozoa</taxon>
        <taxon>Arthropoda</taxon>
        <taxon>Chelicerata</taxon>
        <taxon>Arachnida</taxon>
        <taxon>Acari</taxon>
        <taxon>Parasitiformes</taxon>
        <taxon>Ixodida</taxon>
        <taxon>Ixodoidea</taxon>
        <taxon>Ixodidae</taxon>
        <taxon>Rhipicephalinae</taxon>
        <taxon>Rhipicephalus</taxon>
        <taxon>Rhipicephalus</taxon>
    </lineage>
</organism>